<dbReference type="PANTHER" id="PTHR47332:SF4">
    <property type="entry name" value="SET DOMAIN-CONTAINING PROTEIN 5"/>
    <property type="match status" value="1"/>
</dbReference>
<feature type="domain" description="SET" evidence="1">
    <location>
        <begin position="23"/>
        <end position="191"/>
    </location>
</feature>
<dbReference type="PROSITE" id="PS50280">
    <property type="entry name" value="SET"/>
    <property type="match status" value="1"/>
</dbReference>
<dbReference type="AlphaFoldDB" id="A0A6C0JJG3"/>
<dbReference type="Pfam" id="PF00856">
    <property type="entry name" value="SET"/>
    <property type="match status" value="1"/>
</dbReference>
<protein>
    <recommendedName>
        <fullName evidence="1">SET domain-containing protein</fullName>
    </recommendedName>
</protein>
<evidence type="ECO:0000313" key="2">
    <source>
        <dbReference type="EMBL" id="QHU05792.1"/>
    </source>
</evidence>
<dbReference type="InterPro" id="IPR046341">
    <property type="entry name" value="SET_dom_sf"/>
</dbReference>
<dbReference type="CDD" id="cd20071">
    <property type="entry name" value="SET_SMYD"/>
    <property type="match status" value="1"/>
</dbReference>
<dbReference type="Gene3D" id="2.170.270.10">
    <property type="entry name" value="SET domain"/>
    <property type="match status" value="1"/>
</dbReference>
<dbReference type="InterPro" id="IPR001214">
    <property type="entry name" value="SET_dom"/>
</dbReference>
<evidence type="ECO:0000259" key="1">
    <source>
        <dbReference type="PROSITE" id="PS50280"/>
    </source>
</evidence>
<accession>A0A6C0JJG3</accession>
<reference evidence="2" key="1">
    <citation type="journal article" date="2020" name="Nature">
        <title>Giant virus diversity and host interactions through global metagenomics.</title>
        <authorList>
            <person name="Schulz F."/>
            <person name="Roux S."/>
            <person name="Paez-Espino D."/>
            <person name="Jungbluth S."/>
            <person name="Walsh D.A."/>
            <person name="Denef V.J."/>
            <person name="McMahon K.D."/>
            <person name="Konstantinidis K.T."/>
            <person name="Eloe-Fadrosh E.A."/>
            <person name="Kyrpides N.C."/>
            <person name="Woyke T."/>
        </authorList>
    </citation>
    <scope>NUCLEOTIDE SEQUENCE</scope>
    <source>
        <strain evidence="2">GVMAG-M-3300027736-24</strain>
    </source>
</reference>
<name>A0A6C0JJG3_9ZZZZ</name>
<dbReference type="EMBL" id="MN740419">
    <property type="protein sequence ID" value="QHU05792.1"/>
    <property type="molecule type" value="Genomic_DNA"/>
</dbReference>
<dbReference type="InterPro" id="IPR053185">
    <property type="entry name" value="SET_domain_protein"/>
</dbReference>
<organism evidence="2">
    <name type="scientific">viral metagenome</name>
    <dbReference type="NCBI Taxonomy" id="1070528"/>
    <lineage>
        <taxon>unclassified sequences</taxon>
        <taxon>metagenomes</taxon>
        <taxon>organismal metagenomes</taxon>
    </lineage>
</organism>
<sequence length="220" mass="26008">MAKQYTQKRKVTKKNSRKNITQTNVSTKYFAHKPSNYGMGTFANVDIPVGTIILKEKPYYLSQSVNEDDPSYVFKLIDKFLSDKQYVKKFLSLVPQKINCTTDVGCVSYEDIKYFHKLYLPYLSKSDMILYYMKLKRNMFTFHNTPGICFIATRMNHSCDPNIKYDVVGKELVFKIKKPIQKNDELFDSYIDYRLPKKERQQILLERYGFMCKCTKCMNE</sequence>
<dbReference type="PANTHER" id="PTHR47332">
    <property type="entry name" value="SET DOMAIN-CONTAINING PROTEIN 5"/>
    <property type="match status" value="1"/>
</dbReference>
<dbReference type="SUPFAM" id="SSF82199">
    <property type="entry name" value="SET domain"/>
    <property type="match status" value="1"/>
</dbReference>
<dbReference type="SMART" id="SM00317">
    <property type="entry name" value="SET"/>
    <property type="match status" value="1"/>
</dbReference>
<proteinExistence type="predicted"/>